<keyword evidence="10" id="KW-0067">ATP-binding</keyword>
<keyword evidence="4" id="KW-1003">Cell membrane</keyword>
<dbReference type="GO" id="GO:0005524">
    <property type="term" value="F:ATP binding"/>
    <property type="evidence" value="ECO:0007669"/>
    <property type="project" value="UniProtKB-KW"/>
</dbReference>
<evidence type="ECO:0000256" key="8">
    <source>
        <dbReference type="ARBA" id="ARBA00022741"/>
    </source>
</evidence>
<sequence>MNTEQSKNKHTTQAHATQLTGGETLRSYLRNYLIILGLLFTAIFGIGISTTYQWGLHDTSEFYLIHDAETVEYILNQGESLPENDSFRQNYLGLENLPEIYHDKVKINQQTPLITYFKREQQFDYVIAYPLATDRVELQNKMLFVVHSFDNDESADIPGLTISQLVLISSLVAIVFAFLTASLIYKTVTRAVKSLLTLSQLTEDNQVQNPTLAPCHKELRFSELQDIGDKLQDSIANIQAFTEREKSFIRSLSHELRTPMAIVSAAIDILDKKSLPDDIQPKLTKIRHANQKMIALSDTLLRLWQNENQSVSSQPIALHQLVTEAIENNQYLKVNGEVEIVNRISPEQIATVNRQAFDVIINNLVKNAMQYTTQGKIEIDARDNYFEISNNYLPNNSECDHTTSNNKSGQNKKDRSDYGFGLGLYIVEKIAGQQSWKFEHQQLKDKFTARLSF</sequence>
<dbReference type="PANTHER" id="PTHR45528:SF1">
    <property type="entry name" value="SENSOR HISTIDINE KINASE CPXA"/>
    <property type="match status" value="1"/>
</dbReference>
<evidence type="ECO:0000313" key="16">
    <source>
        <dbReference type="EMBL" id="TQV87149.1"/>
    </source>
</evidence>
<comment type="caution">
    <text evidence="16">The sequence shown here is derived from an EMBL/GenBank/DDBJ whole genome shotgun (WGS) entry which is preliminary data.</text>
</comment>
<keyword evidence="9 16" id="KW-0418">Kinase</keyword>
<evidence type="ECO:0000256" key="11">
    <source>
        <dbReference type="ARBA" id="ARBA00022989"/>
    </source>
</evidence>
<dbReference type="InterPro" id="IPR036097">
    <property type="entry name" value="HisK_dim/P_sf"/>
</dbReference>
<evidence type="ECO:0000256" key="2">
    <source>
        <dbReference type="ARBA" id="ARBA00004651"/>
    </source>
</evidence>
<protein>
    <recommendedName>
        <fullName evidence="3">histidine kinase</fullName>
        <ecNumber evidence="3">2.7.13.3</ecNumber>
    </recommendedName>
</protein>
<dbReference type="AlphaFoldDB" id="A0A545UCF7"/>
<dbReference type="InterPro" id="IPR050398">
    <property type="entry name" value="HssS/ArlS-like"/>
</dbReference>
<keyword evidence="6" id="KW-0808">Transferase</keyword>
<evidence type="ECO:0000256" key="1">
    <source>
        <dbReference type="ARBA" id="ARBA00000085"/>
    </source>
</evidence>
<feature type="transmembrane region" description="Helical" evidence="14">
    <location>
        <begin position="32"/>
        <end position="54"/>
    </location>
</feature>
<dbReference type="PANTHER" id="PTHR45528">
    <property type="entry name" value="SENSOR HISTIDINE KINASE CPXA"/>
    <property type="match status" value="1"/>
</dbReference>
<evidence type="ECO:0000256" key="12">
    <source>
        <dbReference type="ARBA" id="ARBA00023012"/>
    </source>
</evidence>
<dbReference type="SMART" id="SM00388">
    <property type="entry name" value="HisKA"/>
    <property type="match status" value="1"/>
</dbReference>
<accession>A0A545UCF7</accession>
<dbReference type="EMBL" id="VIKS01000009">
    <property type="protein sequence ID" value="TQV87149.1"/>
    <property type="molecule type" value="Genomic_DNA"/>
</dbReference>
<keyword evidence="17" id="KW-1185">Reference proteome</keyword>
<evidence type="ECO:0000259" key="15">
    <source>
        <dbReference type="PROSITE" id="PS50109"/>
    </source>
</evidence>
<evidence type="ECO:0000256" key="14">
    <source>
        <dbReference type="SAM" id="Phobius"/>
    </source>
</evidence>
<evidence type="ECO:0000256" key="4">
    <source>
        <dbReference type="ARBA" id="ARBA00022475"/>
    </source>
</evidence>
<dbReference type="CDD" id="cd00082">
    <property type="entry name" value="HisKA"/>
    <property type="match status" value="1"/>
</dbReference>
<dbReference type="Gene3D" id="3.30.565.10">
    <property type="entry name" value="Histidine kinase-like ATPase, C-terminal domain"/>
    <property type="match status" value="1"/>
</dbReference>
<comment type="catalytic activity">
    <reaction evidence="1">
        <text>ATP + protein L-histidine = ADP + protein N-phospho-L-histidine.</text>
        <dbReference type="EC" id="2.7.13.3"/>
    </reaction>
</comment>
<dbReference type="EC" id="2.7.13.3" evidence="3"/>
<evidence type="ECO:0000313" key="17">
    <source>
        <dbReference type="Proteomes" id="UP000315439"/>
    </source>
</evidence>
<feature type="domain" description="Histidine kinase" evidence="15">
    <location>
        <begin position="251"/>
        <end position="453"/>
    </location>
</feature>
<evidence type="ECO:0000256" key="10">
    <source>
        <dbReference type="ARBA" id="ARBA00022840"/>
    </source>
</evidence>
<evidence type="ECO:0000256" key="6">
    <source>
        <dbReference type="ARBA" id="ARBA00022679"/>
    </source>
</evidence>
<feature type="transmembrane region" description="Helical" evidence="14">
    <location>
        <begin position="162"/>
        <end position="185"/>
    </location>
</feature>
<evidence type="ECO:0000256" key="13">
    <source>
        <dbReference type="ARBA" id="ARBA00023136"/>
    </source>
</evidence>
<evidence type="ECO:0000256" key="9">
    <source>
        <dbReference type="ARBA" id="ARBA00022777"/>
    </source>
</evidence>
<keyword evidence="11 14" id="KW-1133">Transmembrane helix</keyword>
<evidence type="ECO:0000256" key="7">
    <source>
        <dbReference type="ARBA" id="ARBA00022692"/>
    </source>
</evidence>
<comment type="subcellular location">
    <subcellularLocation>
        <location evidence="2">Cell membrane</location>
        <topology evidence="2">Multi-pass membrane protein</topology>
    </subcellularLocation>
</comment>
<dbReference type="Gene3D" id="1.10.287.130">
    <property type="match status" value="1"/>
</dbReference>
<organism evidence="16 17">
    <name type="scientific">Aliikangiella coralliicola</name>
    <dbReference type="NCBI Taxonomy" id="2592383"/>
    <lineage>
        <taxon>Bacteria</taxon>
        <taxon>Pseudomonadati</taxon>
        <taxon>Pseudomonadota</taxon>
        <taxon>Gammaproteobacteria</taxon>
        <taxon>Oceanospirillales</taxon>
        <taxon>Pleioneaceae</taxon>
        <taxon>Aliikangiella</taxon>
    </lineage>
</organism>
<evidence type="ECO:0000256" key="5">
    <source>
        <dbReference type="ARBA" id="ARBA00022553"/>
    </source>
</evidence>
<proteinExistence type="predicted"/>
<dbReference type="Proteomes" id="UP000315439">
    <property type="component" value="Unassembled WGS sequence"/>
</dbReference>
<dbReference type="InterPro" id="IPR036890">
    <property type="entry name" value="HATPase_C_sf"/>
</dbReference>
<keyword evidence="12" id="KW-0902">Two-component regulatory system</keyword>
<keyword evidence="8" id="KW-0547">Nucleotide-binding</keyword>
<dbReference type="RefSeq" id="WP_142932176.1">
    <property type="nucleotide sequence ID" value="NZ_ML660165.1"/>
</dbReference>
<dbReference type="SUPFAM" id="SSF47384">
    <property type="entry name" value="Homodimeric domain of signal transducing histidine kinase"/>
    <property type="match status" value="1"/>
</dbReference>
<gene>
    <name evidence="16" type="ORF">FLL46_15200</name>
</gene>
<name>A0A545UCF7_9GAMM</name>
<dbReference type="OrthoDB" id="9121563at2"/>
<reference evidence="16 17" key="1">
    <citation type="submission" date="2019-07" db="EMBL/GenBank/DDBJ databases">
        <title>Draft genome for Aliikangiella sp. M105.</title>
        <authorList>
            <person name="Wang G."/>
        </authorList>
    </citation>
    <scope>NUCLEOTIDE SEQUENCE [LARGE SCALE GENOMIC DNA]</scope>
    <source>
        <strain evidence="16 17">M105</strain>
    </source>
</reference>
<dbReference type="GO" id="GO:0000155">
    <property type="term" value="F:phosphorelay sensor kinase activity"/>
    <property type="evidence" value="ECO:0007669"/>
    <property type="project" value="InterPro"/>
</dbReference>
<keyword evidence="5" id="KW-0597">Phosphoprotein</keyword>
<keyword evidence="7 14" id="KW-0812">Transmembrane</keyword>
<dbReference type="InterPro" id="IPR005467">
    <property type="entry name" value="His_kinase_dom"/>
</dbReference>
<dbReference type="GO" id="GO:0005886">
    <property type="term" value="C:plasma membrane"/>
    <property type="evidence" value="ECO:0007669"/>
    <property type="project" value="UniProtKB-SubCell"/>
</dbReference>
<evidence type="ECO:0000256" key="3">
    <source>
        <dbReference type="ARBA" id="ARBA00012438"/>
    </source>
</evidence>
<keyword evidence="13 14" id="KW-0472">Membrane</keyword>
<dbReference type="SUPFAM" id="SSF55874">
    <property type="entry name" value="ATPase domain of HSP90 chaperone/DNA topoisomerase II/histidine kinase"/>
    <property type="match status" value="1"/>
</dbReference>
<dbReference type="Pfam" id="PF00512">
    <property type="entry name" value="HisKA"/>
    <property type="match status" value="1"/>
</dbReference>
<dbReference type="InterPro" id="IPR003661">
    <property type="entry name" value="HisK_dim/P_dom"/>
</dbReference>
<dbReference type="PROSITE" id="PS50109">
    <property type="entry name" value="HIS_KIN"/>
    <property type="match status" value="1"/>
</dbReference>